<dbReference type="Proteomes" id="UP000189137">
    <property type="component" value="Unassembled WGS sequence"/>
</dbReference>
<dbReference type="EMBL" id="LK932392">
    <property type="protein sequence ID" value="CDS86344.1"/>
    <property type="molecule type" value="Genomic_DNA"/>
</dbReference>
<evidence type="ECO:0000313" key="5">
    <source>
        <dbReference type="EMBL" id="SJR84125.1"/>
    </source>
</evidence>
<dbReference type="EMBL" id="CAADAN010000007">
    <property type="protein sequence ID" value="VFD32695.1"/>
    <property type="molecule type" value="Genomic_DNA"/>
</dbReference>
<dbReference type="GeneID" id="66353830"/>
<dbReference type="EMBL" id="CAAJVP010000002">
    <property type="protein sequence ID" value="VHX96725.1"/>
    <property type="molecule type" value="Genomic_DNA"/>
</dbReference>
<organism evidence="2">
    <name type="scientific">Clostridioides difficile</name>
    <name type="common">Peptoclostridium difficile</name>
    <dbReference type="NCBI Taxonomy" id="1496"/>
    <lineage>
        <taxon>Bacteria</taxon>
        <taxon>Bacillati</taxon>
        <taxon>Bacillota</taxon>
        <taxon>Clostridia</taxon>
        <taxon>Peptostreptococcales</taxon>
        <taxon>Peptostreptococcaceae</taxon>
        <taxon>Clostridioides</taxon>
    </lineage>
</organism>
<evidence type="ECO:0000313" key="8">
    <source>
        <dbReference type="Proteomes" id="UP000189137"/>
    </source>
</evidence>
<proteinExistence type="predicted"/>
<sequence>MKCSNCGSVNIEKGILTTGGIYAETIGLKYRGDGKLDKVINKTFPVQSTIYSDLCLDCGEIVRTYIKDNTDRNWCKDKK</sequence>
<reference evidence="4" key="4">
    <citation type="submission" date="2021-06" db="EMBL/GenBank/DDBJ databases">
        <authorList>
            <consortium name="NCBI Pathogen Detection Project"/>
        </authorList>
    </citation>
    <scope>NUCLEOTIDE SEQUENCE</scope>
    <source>
        <strain evidence="4">HN1000</strain>
    </source>
</reference>
<evidence type="ECO:0000313" key="3">
    <source>
        <dbReference type="EMBL" id="CDT20798.1"/>
    </source>
</evidence>
<evidence type="ECO:0000313" key="6">
    <source>
        <dbReference type="EMBL" id="VFD32695.1"/>
    </source>
</evidence>
<evidence type="ECO:0000313" key="2">
    <source>
        <dbReference type="EMBL" id="CDS86810.1"/>
    </source>
</evidence>
<reference evidence="4" key="2">
    <citation type="journal article" date="2018" name="Genome Biol.">
        <title>SKESA: strategic k-mer extension for scrupulous assemblies.</title>
        <authorList>
            <person name="Souvorov A."/>
            <person name="Agarwala R."/>
            <person name="Lipman D.J."/>
        </authorList>
    </citation>
    <scope>NUCLEOTIDE SEQUENCE</scope>
    <source>
        <strain evidence="4">HN1000</strain>
    </source>
</reference>
<dbReference type="RefSeq" id="WP_003438585.1">
    <property type="nucleotide sequence ID" value="NZ_AP031492.1"/>
</dbReference>
<evidence type="ECO:0000313" key="10">
    <source>
        <dbReference type="Proteomes" id="UP000411588"/>
    </source>
</evidence>
<protein>
    <submittedName>
        <fullName evidence="2">Uncharacterized protein</fullName>
    </submittedName>
</protein>
<name>A0A031WFB1_CLODI</name>
<gene>
    <name evidence="3" type="ORF">BN1095_340161</name>
    <name evidence="2" type="ORF">BN1096_560348</name>
    <name evidence="1" type="ORF">BN1097_540351</name>
    <name evidence="4" type="ORF">KRM00_000680</name>
    <name evidence="7" type="ORF">SAMEA1402366_00716</name>
    <name evidence="6" type="ORF">SAMEA1402399_02174</name>
    <name evidence="5" type="ORF">SAMEA3375112_00330</name>
</gene>
<evidence type="ECO:0000313" key="7">
    <source>
        <dbReference type="EMBL" id="VHX96725.1"/>
    </source>
</evidence>
<reference evidence="7 9" key="3">
    <citation type="submission" date="2019-04" db="EMBL/GenBank/DDBJ databases">
        <authorList>
            <consortium name="Pathogen Informatics"/>
        </authorList>
    </citation>
    <scope>NUCLEOTIDE SEQUENCE [LARGE SCALE GENOMIC DNA]</scope>
    <source>
        <strain evidence="10">clo34</strain>
        <strain evidence="6">Clo34</strain>
        <strain evidence="7">Tl291</strain>
        <strain evidence="9">tl291</strain>
        <strain evidence="5 8">VRECD0157</strain>
    </source>
</reference>
<dbReference type="AlphaFoldDB" id="A0A031WFB1"/>
<dbReference type="EMBL" id="DAEPXK010000005">
    <property type="protein sequence ID" value="HBH1541222.1"/>
    <property type="molecule type" value="Genomic_DNA"/>
</dbReference>
<dbReference type="EMBL" id="LK932509">
    <property type="protein sequence ID" value="CDS86810.1"/>
    <property type="molecule type" value="Genomic_DNA"/>
</dbReference>
<reference evidence="2" key="1">
    <citation type="submission" date="2014-07" db="EMBL/GenBank/DDBJ databases">
        <authorList>
            <person name="Monot Marc"/>
        </authorList>
    </citation>
    <scope>NUCLEOTIDE SEQUENCE</scope>
    <source>
        <strain evidence="3">7032989</strain>
        <strain evidence="1">7032994</strain>
    </source>
</reference>
<evidence type="ECO:0000313" key="9">
    <source>
        <dbReference type="Proteomes" id="UP000372533"/>
    </source>
</evidence>
<dbReference type="PATRIC" id="fig|1496.1373.peg.3769"/>
<dbReference type="Proteomes" id="UP000372533">
    <property type="component" value="Unassembled WGS sequence"/>
</dbReference>
<evidence type="ECO:0000313" key="4">
    <source>
        <dbReference type="EMBL" id="HBH1541222.1"/>
    </source>
</evidence>
<dbReference type="Proteomes" id="UP000878956">
    <property type="component" value="Unassembled WGS sequence"/>
</dbReference>
<dbReference type="Proteomes" id="UP000411588">
    <property type="component" value="Unassembled WGS sequence"/>
</dbReference>
<accession>A0A031WFB1</accession>
<dbReference type="EMBL" id="FUPS01000001">
    <property type="protein sequence ID" value="SJR84125.1"/>
    <property type="molecule type" value="Genomic_DNA"/>
</dbReference>
<dbReference type="EMBL" id="LK933005">
    <property type="protein sequence ID" value="CDT20798.1"/>
    <property type="molecule type" value="Genomic_DNA"/>
</dbReference>
<evidence type="ECO:0000313" key="1">
    <source>
        <dbReference type="EMBL" id="CDS86344.1"/>
    </source>
</evidence>